<evidence type="ECO:0000256" key="1">
    <source>
        <dbReference type="SAM" id="MobiDB-lite"/>
    </source>
</evidence>
<feature type="transmembrane region" description="Helical" evidence="2">
    <location>
        <begin position="612"/>
        <end position="633"/>
    </location>
</feature>
<keyword evidence="2" id="KW-0472">Membrane</keyword>
<proteinExistence type="predicted"/>
<keyword evidence="2" id="KW-1133">Transmembrane helix</keyword>
<evidence type="ECO:0000313" key="3">
    <source>
        <dbReference type="EMBL" id="GMH81402.1"/>
    </source>
</evidence>
<dbReference type="Proteomes" id="UP001162640">
    <property type="component" value="Unassembled WGS sequence"/>
</dbReference>
<feature type="transmembrane region" description="Helical" evidence="2">
    <location>
        <begin position="338"/>
        <end position="356"/>
    </location>
</feature>
<reference evidence="4" key="1">
    <citation type="journal article" date="2023" name="Commun. Biol.">
        <title>Genome analysis of Parmales, the sister group of diatoms, reveals the evolutionary specialization of diatoms from phago-mixotrophs to photoautotrophs.</title>
        <authorList>
            <person name="Ban H."/>
            <person name="Sato S."/>
            <person name="Yoshikawa S."/>
            <person name="Yamada K."/>
            <person name="Nakamura Y."/>
            <person name="Ichinomiya M."/>
            <person name="Sato N."/>
            <person name="Blanc-Mathieu R."/>
            <person name="Endo H."/>
            <person name="Kuwata A."/>
            <person name="Ogata H."/>
        </authorList>
    </citation>
    <scope>NUCLEOTIDE SEQUENCE [LARGE SCALE GENOMIC DNA]</scope>
</reference>
<comment type="caution">
    <text evidence="3">The sequence shown here is derived from an EMBL/GenBank/DDBJ whole genome shotgun (WGS) entry which is preliminary data.</text>
</comment>
<feature type="transmembrane region" description="Helical" evidence="2">
    <location>
        <begin position="121"/>
        <end position="141"/>
    </location>
</feature>
<feature type="region of interest" description="Disordered" evidence="1">
    <location>
        <begin position="490"/>
        <end position="530"/>
    </location>
</feature>
<feature type="region of interest" description="Disordered" evidence="1">
    <location>
        <begin position="759"/>
        <end position="796"/>
    </location>
</feature>
<evidence type="ECO:0000313" key="4">
    <source>
        <dbReference type="Proteomes" id="UP001162640"/>
    </source>
</evidence>
<keyword evidence="2" id="KW-0812">Transmembrane</keyword>
<feature type="compositionally biased region" description="Basic and acidic residues" evidence="1">
    <location>
        <begin position="490"/>
        <end position="507"/>
    </location>
</feature>
<feature type="transmembrane region" description="Helical" evidence="2">
    <location>
        <begin position="178"/>
        <end position="200"/>
    </location>
</feature>
<dbReference type="EMBL" id="BLQM01000299">
    <property type="protein sequence ID" value="GMH81402.1"/>
    <property type="molecule type" value="Genomic_DNA"/>
</dbReference>
<gene>
    <name evidence="3" type="ORF">TL16_g08919</name>
</gene>
<organism evidence="3 4">
    <name type="scientific">Triparma laevis f. inornata</name>
    <dbReference type="NCBI Taxonomy" id="1714386"/>
    <lineage>
        <taxon>Eukaryota</taxon>
        <taxon>Sar</taxon>
        <taxon>Stramenopiles</taxon>
        <taxon>Ochrophyta</taxon>
        <taxon>Bolidophyceae</taxon>
        <taxon>Parmales</taxon>
        <taxon>Triparmaceae</taxon>
        <taxon>Triparma</taxon>
    </lineage>
</organism>
<protein>
    <submittedName>
        <fullName evidence="3">Uncharacterized protein</fullName>
    </submittedName>
</protein>
<sequence>MESMFLGACMMEPGNLPKGSTSASTGLESCFFCANCPPDGGECLNGFKRADSINCVICPDHTTDINNNCVRCPDDPFLSSLLSFLVFVLVILAVALLYAFRNNRYLQSIIPRASVTNLIRTKQITAALSILTVFAGLSYSLSTWFRTLADVLSTISMPVEVKPICQPWYENIVRGDNYFASAWMAFLFVYTVSFLLRYAHKFTWKGERLFEISTFVNFQKVATLLMIQAPIIILPMAIDSEKLIANVIWHDEKVLESIISALPSILSFLVLSTIFYLTIRHSSQNFERIRAKLLEAETITAKETIVDIQLHGPYFAAFCLQYTPQMYNHEEKAFLKKFFWIFGMKMVQFVAVLLSNNGQIENMVCAKTAASSAVLVATNLWYIRYLLKRPYASHRPSTTMGDPINDAEILTTRTISMAAALLSLRDTLATDTITGYSFANWFVANKWLMDLFCALLLLFVVYSNLRLFRGLDQDLRTTVSRILSSVRTSSMRDSRNSRDSNDLRDTESSATTPQEDDTRSRAHSGTNEAYHSSIGKMLDEESYRKVIRLQRDLQIDQMSATEGKRWVDCEKRSTMCRKITEGLLLIILLVVVIIGMVVVSNTYYVSLTVRVSVTWLMTLLPIVLYIIMEVLVWRTKQRWVYVTMMSGKALEFIPGMKAKQQQVVISHSLSPPIARDSLPTKIPKLLAKPGTLVPGGVTATASITDEENPQMTQTLEVNSPVHESNTTPQKTTTEMTPPPCVENDETVNPDSVSLEMKEIKTKNPQPKPMIRTPSSVLSAPVSELAKRYEEGQTQQL</sequence>
<feature type="transmembrane region" description="Helical" evidence="2">
    <location>
        <begin position="582"/>
        <end position="606"/>
    </location>
</feature>
<dbReference type="AlphaFoldDB" id="A0A9W7B012"/>
<feature type="transmembrane region" description="Helical" evidence="2">
    <location>
        <begin position="258"/>
        <end position="279"/>
    </location>
</feature>
<evidence type="ECO:0000256" key="2">
    <source>
        <dbReference type="SAM" id="Phobius"/>
    </source>
</evidence>
<feature type="transmembrane region" description="Helical" evidence="2">
    <location>
        <begin position="77"/>
        <end position="100"/>
    </location>
</feature>
<feature type="transmembrane region" description="Helical" evidence="2">
    <location>
        <begin position="221"/>
        <end position="238"/>
    </location>
</feature>
<feature type="region of interest" description="Disordered" evidence="1">
    <location>
        <begin position="718"/>
        <end position="747"/>
    </location>
</feature>
<name>A0A9W7B012_9STRA</name>
<feature type="compositionally biased region" description="Low complexity" evidence="1">
    <location>
        <begin position="726"/>
        <end position="735"/>
    </location>
</feature>
<accession>A0A9W7B012</accession>
<feature type="transmembrane region" description="Helical" evidence="2">
    <location>
        <begin position="444"/>
        <end position="465"/>
    </location>
</feature>